<gene>
    <name evidence="1" type="ORF">PFISCL1PPCAC_21773</name>
</gene>
<comment type="caution">
    <text evidence="1">The sequence shown here is derived from an EMBL/GenBank/DDBJ whole genome shotgun (WGS) entry which is preliminary data.</text>
</comment>
<dbReference type="Proteomes" id="UP001432322">
    <property type="component" value="Unassembled WGS sequence"/>
</dbReference>
<name>A0AAV5WIT1_9BILA</name>
<evidence type="ECO:0000313" key="2">
    <source>
        <dbReference type="Proteomes" id="UP001432322"/>
    </source>
</evidence>
<dbReference type="AlphaFoldDB" id="A0AAV5WIT1"/>
<proteinExistence type="predicted"/>
<protein>
    <recommendedName>
        <fullName evidence="3">C2H2-type domain-containing protein</fullName>
    </recommendedName>
</protein>
<reference evidence="1" key="1">
    <citation type="submission" date="2023-10" db="EMBL/GenBank/DDBJ databases">
        <title>Genome assembly of Pristionchus species.</title>
        <authorList>
            <person name="Yoshida K."/>
            <person name="Sommer R.J."/>
        </authorList>
    </citation>
    <scope>NUCLEOTIDE SEQUENCE</scope>
    <source>
        <strain evidence="1">RS5133</strain>
    </source>
</reference>
<accession>A0AAV5WIT1</accession>
<keyword evidence="2" id="KW-1185">Reference proteome</keyword>
<evidence type="ECO:0008006" key="3">
    <source>
        <dbReference type="Google" id="ProtNLM"/>
    </source>
</evidence>
<sequence length="101" mass="11550">FLCDCGHKTASISHSISSQCEILNFKIIFQKKNEGLKCIFCESRPSTAISYTHHLKHTHNSSLNKNGLHLQCSCCVRIHSDSAAIRHYKKCDERRFTVENN</sequence>
<dbReference type="EMBL" id="BTSY01000005">
    <property type="protein sequence ID" value="GMT30475.1"/>
    <property type="molecule type" value="Genomic_DNA"/>
</dbReference>
<organism evidence="1 2">
    <name type="scientific">Pristionchus fissidentatus</name>
    <dbReference type="NCBI Taxonomy" id="1538716"/>
    <lineage>
        <taxon>Eukaryota</taxon>
        <taxon>Metazoa</taxon>
        <taxon>Ecdysozoa</taxon>
        <taxon>Nematoda</taxon>
        <taxon>Chromadorea</taxon>
        <taxon>Rhabditida</taxon>
        <taxon>Rhabditina</taxon>
        <taxon>Diplogasteromorpha</taxon>
        <taxon>Diplogasteroidea</taxon>
        <taxon>Neodiplogasteridae</taxon>
        <taxon>Pristionchus</taxon>
    </lineage>
</organism>
<feature type="non-terminal residue" evidence="1">
    <location>
        <position position="1"/>
    </location>
</feature>
<evidence type="ECO:0000313" key="1">
    <source>
        <dbReference type="EMBL" id="GMT30475.1"/>
    </source>
</evidence>